<feature type="transmembrane region" description="Helical" evidence="1">
    <location>
        <begin position="6"/>
        <end position="24"/>
    </location>
</feature>
<evidence type="ECO:0000313" key="3">
    <source>
        <dbReference type="Proteomes" id="UP000199354"/>
    </source>
</evidence>
<evidence type="ECO:0000256" key="1">
    <source>
        <dbReference type="SAM" id="Phobius"/>
    </source>
</evidence>
<accession>A0A1G5IW82</accession>
<keyword evidence="1" id="KW-0812">Transmembrane</keyword>
<protein>
    <submittedName>
        <fullName evidence="2">Uncharacterized protein</fullName>
    </submittedName>
</protein>
<name>A0A1G5IW82_9FLAO</name>
<keyword evidence="1" id="KW-0472">Membrane</keyword>
<dbReference type="EMBL" id="FMVF01000011">
    <property type="protein sequence ID" value="SCY80287.1"/>
    <property type="molecule type" value="Genomic_DNA"/>
</dbReference>
<organism evidence="2 3">
    <name type="scientific">Flavobacterium caeni</name>
    <dbReference type="NCBI Taxonomy" id="490189"/>
    <lineage>
        <taxon>Bacteria</taxon>
        <taxon>Pseudomonadati</taxon>
        <taxon>Bacteroidota</taxon>
        <taxon>Flavobacteriia</taxon>
        <taxon>Flavobacteriales</taxon>
        <taxon>Flavobacteriaceae</taxon>
        <taxon>Flavobacterium</taxon>
    </lineage>
</organism>
<dbReference type="OrthoDB" id="1451701at2"/>
<reference evidence="2 3" key="1">
    <citation type="submission" date="2016-10" db="EMBL/GenBank/DDBJ databases">
        <authorList>
            <person name="de Groot N.N."/>
        </authorList>
    </citation>
    <scope>NUCLEOTIDE SEQUENCE [LARGE SCALE GENOMIC DNA]</scope>
    <source>
        <strain evidence="2 3">CGMCC 1.7031</strain>
    </source>
</reference>
<dbReference type="AlphaFoldDB" id="A0A1G5IW82"/>
<proteinExistence type="predicted"/>
<keyword evidence="1" id="KW-1133">Transmembrane helix</keyword>
<keyword evidence="3" id="KW-1185">Reference proteome</keyword>
<dbReference type="RefSeq" id="WP_091144206.1">
    <property type="nucleotide sequence ID" value="NZ_FMVF01000011.1"/>
</dbReference>
<dbReference type="STRING" id="490189.SAMN02927903_02433"/>
<dbReference type="Proteomes" id="UP000199354">
    <property type="component" value="Unassembled WGS sequence"/>
</dbReference>
<sequence>MRRSLYLYLFILAVLINVFTYAYFTKIGSFEKERLEKQNKRLTDSIATVSQRIDEANYFSLENNQNAQNYLEVSAINGRYIPFDKLIPHVTEKLLDLNQNPKGNPFTGQEQIGAQKFIINKVKVINHRWVIADYSDSEYWGEVLLKYFVNEDESVDFVVIDSFLYPKSTN</sequence>
<evidence type="ECO:0000313" key="2">
    <source>
        <dbReference type="EMBL" id="SCY80287.1"/>
    </source>
</evidence>
<gene>
    <name evidence="2" type="ORF">SAMN02927903_02433</name>
</gene>